<name>A0A976R8S2_9VIRU</name>
<dbReference type="Gene3D" id="2.60.169.10">
    <property type="entry name" value="Microviridae F protein"/>
    <property type="match status" value="2"/>
</dbReference>
<evidence type="ECO:0000256" key="5">
    <source>
        <dbReference type="ARBA" id="ARBA00022844"/>
    </source>
</evidence>
<evidence type="ECO:0000313" key="6">
    <source>
        <dbReference type="EMBL" id="UPW41593.1"/>
    </source>
</evidence>
<dbReference type="InterPro" id="IPR037002">
    <property type="entry name" value="Microviridae_protein_F_sf"/>
</dbReference>
<dbReference type="EMBL" id="OM869633">
    <property type="protein sequence ID" value="UPW41593.1"/>
    <property type="molecule type" value="Genomic_DNA"/>
</dbReference>
<evidence type="ECO:0000256" key="1">
    <source>
        <dbReference type="ARBA" id="ARBA00004328"/>
    </source>
</evidence>
<dbReference type="GO" id="GO:0039615">
    <property type="term" value="C:T=1 icosahedral viral capsid"/>
    <property type="evidence" value="ECO:0007669"/>
    <property type="project" value="UniProtKB-KW"/>
</dbReference>
<protein>
    <submittedName>
        <fullName evidence="6">Major capsid protein</fullName>
    </submittedName>
</protein>
<evidence type="ECO:0000256" key="2">
    <source>
        <dbReference type="ARBA" id="ARBA00009963"/>
    </source>
</evidence>
<evidence type="ECO:0000256" key="3">
    <source>
        <dbReference type="ARBA" id="ARBA00022431"/>
    </source>
</evidence>
<comment type="subcellular location">
    <subcellularLocation>
        <location evidence="1">Virion</location>
    </subcellularLocation>
</comment>
<dbReference type="SUPFAM" id="SSF88645">
    <property type="entry name" value="ssDNA viruses"/>
    <property type="match status" value="1"/>
</dbReference>
<dbReference type="GO" id="GO:0005198">
    <property type="term" value="F:structural molecule activity"/>
    <property type="evidence" value="ECO:0007669"/>
    <property type="project" value="InterPro"/>
</dbReference>
<keyword evidence="3" id="KW-1140">T=1 icosahedral capsid protein</keyword>
<sequence>MANIFNSYSGAVPRKNHFNLSHTCKTTADFGLLVPVLVQDVLPNDTFKLSMSSLIRFAPLIAPMMSEVDVYFHAFFVPERIVWDATEDFFTGAHKGRALPSQNIPERPRMFFNNGSILTPENANLVDRGILVNSLADYLGFQTAPAGSDPEVVELDEMPFRVYQKIWSDYYMDENLSYLSGDQTVTDILEEVYEQSGVRNVYNTLTPDVTQLMRLRYRAWKKDYFTSALPFAQKGDDILIPGSGGATSFTNGRVYVAPERGDGYLTPFGLSPTSGTPALIQSARGGRFGIGFEDSEEVMSLSELSFNPTTLNAYLNSGQVDQGTIRDLRRAMAAQRWLERKAVGGSRYQEQNLAMFGIRGSDARLQRAEFLGGIKNPVVVSQVLQTSETTGNSPQGNPSGNAISAGAGFIFRKTFEEYGWIMVLMSVLPKADYIQGTPRMYMRKDIYDFYWPQFAHIGEQPIYKGELYTEYNSDGYGTDGTGINGTNYGTFGYTPRYAEYRFRNNRIHGDFRESLQYWTLARDFSEQPTLNGDFVSARASNRVFAVPTSNYRHLWCDIAFRLDALRPIPKYAENL</sequence>
<dbReference type="InterPro" id="IPR003514">
    <property type="entry name" value="Microviridae_protein_F"/>
</dbReference>
<accession>A0A976R8S2</accession>
<reference evidence="6" key="1">
    <citation type="submission" date="2022-02" db="EMBL/GenBank/DDBJ databases">
        <title>Towards deciphering the DNA virus diversity associated with rodent species in the families Cricetidae and Heteromyidae.</title>
        <authorList>
            <person name="Lund M."/>
            <person name="Larsen B.B."/>
            <person name="Gryseels S."/>
            <person name="Kraberger S."/>
            <person name="Rowsey D.M."/>
            <person name="Steger L."/>
            <person name="Yule K.M."/>
            <person name="Upham N.S."/>
            <person name="Worobey M."/>
            <person name="Van Doorslaer K."/>
            <person name="Varsani A."/>
        </authorList>
    </citation>
    <scope>NUCLEOTIDE SEQUENCE</scope>
    <source>
        <strain evidence="6">NeonRodF8_47</strain>
    </source>
</reference>
<organism evidence="6">
    <name type="scientific">Peromfec virus RodF8_47</name>
    <dbReference type="NCBI Taxonomy" id="2929378"/>
    <lineage>
        <taxon>Viruses</taxon>
        <taxon>Monodnaviria</taxon>
        <taxon>Sangervirae</taxon>
        <taxon>Phixviricota</taxon>
        <taxon>Malgrandaviricetes</taxon>
        <taxon>Petitvirales</taxon>
        <taxon>Microviridae</taxon>
    </lineage>
</organism>
<keyword evidence="4" id="KW-0167">Capsid protein</keyword>
<evidence type="ECO:0000256" key="4">
    <source>
        <dbReference type="ARBA" id="ARBA00022561"/>
    </source>
</evidence>
<proteinExistence type="inferred from homology"/>
<dbReference type="InterPro" id="IPR016184">
    <property type="entry name" value="Capsid/spike_ssDNA_virus"/>
</dbReference>
<dbReference type="Pfam" id="PF02305">
    <property type="entry name" value="Phage_F"/>
    <property type="match status" value="1"/>
</dbReference>
<comment type="similarity">
    <text evidence="2">Belongs to the microviridae F protein family.</text>
</comment>
<keyword evidence="5" id="KW-0946">Virion</keyword>